<accession>A0ABX5XLT0</accession>
<evidence type="ECO:0000313" key="2">
    <source>
        <dbReference type="Proteomes" id="UP000318081"/>
    </source>
</evidence>
<keyword evidence="2" id="KW-1185">Reference proteome</keyword>
<dbReference type="EMBL" id="CP036432">
    <property type="protein sequence ID" value="QDV82341.1"/>
    <property type="molecule type" value="Genomic_DNA"/>
</dbReference>
<reference evidence="1 2" key="1">
    <citation type="submission" date="2019-02" db="EMBL/GenBank/DDBJ databases">
        <title>Deep-cultivation of Planctomycetes and their phenomic and genomic characterization uncovers novel biology.</title>
        <authorList>
            <person name="Wiegand S."/>
            <person name="Jogler M."/>
            <person name="Boedeker C."/>
            <person name="Pinto D."/>
            <person name="Vollmers J."/>
            <person name="Rivas-Marin E."/>
            <person name="Kohn T."/>
            <person name="Peeters S.H."/>
            <person name="Heuer A."/>
            <person name="Rast P."/>
            <person name="Oberbeckmann S."/>
            <person name="Bunk B."/>
            <person name="Jeske O."/>
            <person name="Meyerdierks A."/>
            <person name="Storesund J.E."/>
            <person name="Kallscheuer N."/>
            <person name="Luecker S."/>
            <person name="Lage O.M."/>
            <person name="Pohl T."/>
            <person name="Merkel B.J."/>
            <person name="Hornburger P."/>
            <person name="Mueller R.-W."/>
            <person name="Bruemmer F."/>
            <person name="Labrenz M."/>
            <person name="Spormann A.M."/>
            <person name="Op den Camp H."/>
            <person name="Overmann J."/>
            <person name="Amann R."/>
            <person name="Jetten M.S.M."/>
            <person name="Mascher T."/>
            <person name="Medema M.H."/>
            <person name="Devos D.P."/>
            <person name="Kaster A.-K."/>
            <person name="Ovreas L."/>
            <person name="Rohde M."/>
            <person name="Galperin M.Y."/>
            <person name="Jogler C."/>
        </authorList>
    </citation>
    <scope>NUCLEOTIDE SEQUENCE [LARGE SCALE GENOMIC DNA]</scope>
    <source>
        <strain evidence="1 2">TBK1r</strain>
    </source>
</reference>
<dbReference type="Proteomes" id="UP000318081">
    <property type="component" value="Chromosome"/>
</dbReference>
<organism evidence="1 2">
    <name type="scientific">Stieleria magnilauensis</name>
    <dbReference type="NCBI Taxonomy" id="2527963"/>
    <lineage>
        <taxon>Bacteria</taxon>
        <taxon>Pseudomonadati</taxon>
        <taxon>Planctomycetota</taxon>
        <taxon>Planctomycetia</taxon>
        <taxon>Pirellulales</taxon>
        <taxon>Pirellulaceae</taxon>
        <taxon>Stieleria</taxon>
    </lineage>
</organism>
<proteinExistence type="predicted"/>
<protein>
    <submittedName>
        <fullName evidence="1">Uncharacterized protein</fullName>
    </submittedName>
</protein>
<evidence type="ECO:0000313" key="1">
    <source>
        <dbReference type="EMBL" id="QDV82341.1"/>
    </source>
</evidence>
<gene>
    <name evidence="1" type="ORF">TBK1r_12700</name>
</gene>
<name>A0ABX5XLT0_9BACT</name>
<sequence length="90" mass="9341">MSSISHVVVCQTGAATGNAPWRMTSPPAMNAGAGLIDPAIFAQLAVASVAESTSGPCKRKTRDKEFPPIEHQFPGFKLISGGPGRCDVES</sequence>